<dbReference type="Gene3D" id="2.60.40.10">
    <property type="entry name" value="Immunoglobulins"/>
    <property type="match status" value="5"/>
</dbReference>
<dbReference type="InterPro" id="IPR008979">
    <property type="entry name" value="Galactose-bd-like_sf"/>
</dbReference>
<protein>
    <submittedName>
        <fullName evidence="2">Carbohydrate-binding protein</fullName>
    </submittedName>
</protein>
<gene>
    <name evidence="2" type="ORF">EI167_19490</name>
</gene>
<reference evidence="2 3" key="1">
    <citation type="submission" date="2020-07" db="EMBL/GenBank/DDBJ databases">
        <title>Halophilic bacteria isolated from french cheeses.</title>
        <authorList>
            <person name="Kothe C.I."/>
            <person name="Farah-Kraiem B."/>
            <person name="Renault P."/>
            <person name="Dridi B."/>
        </authorList>
    </citation>
    <scope>NUCLEOTIDE SEQUENCE [LARGE SCALE GENOMIC DNA]</scope>
    <source>
        <strain evidence="2 3">FME14</strain>
    </source>
</reference>
<dbReference type="PANTHER" id="PTHR43118:SF1">
    <property type="entry name" value="RHAMNOGALACTURONAN LYASE (EUROFUNG)"/>
    <property type="match status" value="1"/>
</dbReference>
<dbReference type="Pfam" id="PF03422">
    <property type="entry name" value="CBM_6"/>
    <property type="match status" value="1"/>
</dbReference>
<evidence type="ECO:0000313" key="2">
    <source>
        <dbReference type="EMBL" id="MBE0459576.1"/>
    </source>
</evidence>
<organism evidence="2 3">
    <name type="scientific">Pseudoalteromonas prydzensis</name>
    <dbReference type="NCBI Taxonomy" id="182141"/>
    <lineage>
        <taxon>Bacteria</taxon>
        <taxon>Pseudomonadati</taxon>
        <taxon>Pseudomonadota</taxon>
        <taxon>Gammaproteobacteria</taxon>
        <taxon>Alteromonadales</taxon>
        <taxon>Pseudoalteromonadaceae</taxon>
        <taxon>Pseudoalteromonas</taxon>
    </lineage>
</organism>
<proteinExistence type="predicted"/>
<dbReference type="Gene3D" id="2.60.120.260">
    <property type="entry name" value="Galactose-binding domain-like"/>
    <property type="match status" value="1"/>
</dbReference>
<dbReference type="InterPro" id="IPR005084">
    <property type="entry name" value="CBM6"/>
</dbReference>
<accession>A0ABR9FRW3</accession>
<comment type="caution">
    <text evidence="2">The sequence shown here is derived from an EMBL/GenBank/DDBJ whole genome shotgun (WGS) entry which is preliminary data.</text>
</comment>
<dbReference type="InterPro" id="IPR049366">
    <property type="entry name" value="RGL11_C"/>
</dbReference>
<name>A0ABR9FRW3_9GAMM</name>
<dbReference type="InterPro" id="IPR013783">
    <property type="entry name" value="Ig-like_fold"/>
</dbReference>
<dbReference type="CDD" id="cd04082">
    <property type="entry name" value="CBM35_pectate_lyase-like"/>
    <property type="match status" value="1"/>
</dbReference>
<dbReference type="PROSITE" id="PS51175">
    <property type="entry name" value="CBM6"/>
    <property type="match status" value="1"/>
</dbReference>
<evidence type="ECO:0000313" key="3">
    <source>
        <dbReference type="Proteomes" id="UP000707245"/>
    </source>
</evidence>
<dbReference type="EMBL" id="RRZA01000090">
    <property type="protein sequence ID" value="MBE0459576.1"/>
    <property type="molecule type" value="Genomic_DNA"/>
</dbReference>
<dbReference type="InterPro" id="IPR034641">
    <property type="entry name" value="RGL11"/>
</dbReference>
<keyword evidence="3" id="KW-1185">Reference proteome</keyword>
<dbReference type="Pfam" id="PF21348">
    <property type="entry name" value="RGL11_C"/>
    <property type="match status" value="1"/>
</dbReference>
<dbReference type="PANTHER" id="PTHR43118">
    <property type="entry name" value="RHAMNOGALACTURONAN LYASE (EUROFUNG)"/>
    <property type="match status" value="1"/>
</dbReference>
<dbReference type="SUPFAM" id="SSF49785">
    <property type="entry name" value="Galactose-binding domain-like"/>
    <property type="match status" value="1"/>
</dbReference>
<sequence length="762" mass="83943">MRELLDGVNIYKWNPETFTSDVIFEGSVYNAVSNNSTKATPSLTADLFGDWREEVVFANNDSTELMIFSTPIATDLRLPTLMHDSQYRTAIAWQNVGYNQPPHPSFYLGSDMDTELLSIRELPQFKTKTVLKADLKKLVAQGDQDSVVLNVYLDGIDANSVEIFRNTSDNVAGRVSVGTLGAGQTKFDDITAVPDVTYYYWAVVFDSNGVEIEELALSKTKLTSTLLPTIIANATSTHDNVQLIWATRNIDAHTISIYRAEAVDENTVPDIDTRDLIATPNTRLTAYTDDTTVEGIKYAYWIEFELADNSIVSSEPIFGEHFITQRTNLTTKYTDAGIEVNWNFENYENVKGSELYRNTINGTSGRVRIHIPDSASVQAGSFLDTTVDPDIRYWYMFKLTLDDGSTPTSDIAGEIINTPNVTNLAAVYSGNQIDVSWDLQNFSQEFKSIELYRNDKNSINGRIRIIPSESGLPGATTTGTLTDTSDLVDGTTYWYMFKIILSDGTRIDTSPEAETMFSLPKPATNLFSGLVDGGVSLSWKLENFFNDVTNVEIYRNTSDSKEGSVLIATNQAKEGSFSDMDDLVEGQKYWYMFKVMLADNTVYESEPEAEVIFTLDPVISSILIEENSPGFCSVDGTVDSDNAGFTGVGFANTFNELGKAINWSVDVPAAGTYKFTFVYANGADDNRWGRLDVNGTQVDAKVDLNATGTWSDYRPKEVNVELSTGRANISLVSGTEGGLGNIDSLTIQSTTGGNAPTAVICN</sequence>
<feature type="domain" description="CBM6" evidence="1">
    <location>
        <begin position="622"/>
        <end position="748"/>
    </location>
</feature>
<dbReference type="Proteomes" id="UP000707245">
    <property type="component" value="Unassembled WGS sequence"/>
</dbReference>
<evidence type="ECO:0000259" key="1">
    <source>
        <dbReference type="PROSITE" id="PS51175"/>
    </source>
</evidence>